<keyword evidence="5 12" id="KW-0347">Helicase</keyword>
<comment type="similarity">
    <text evidence="8 12">Belongs to the DEAD box helicase family.</text>
</comment>
<dbReference type="InterPro" id="IPR027417">
    <property type="entry name" value="P-loop_NTPase"/>
</dbReference>
<dbReference type="Gene3D" id="3.40.50.300">
    <property type="entry name" value="P-loop containing nucleotide triphosphate hydrolases"/>
    <property type="match status" value="2"/>
</dbReference>
<dbReference type="InterPro" id="IPR050079">
    <property type="entry name" value="DEAD_box_RNA_helicase"/>
</dbReference>
<evidence type="ECO:0000256" key="6">
    <source>
        <dbReference type="ARBA" id="ARBA00022840"/>
    </source>
</evidence>
<comment type="catalytic activity">
    <reaction evidence="9">
        <text>ATP + H2O = ADP + phosphate + H(+)</text>
        <dbReference type="Rhea" id="RHEA:13065"/>
        <dbReference type="ChEBI" id="CHEBI:15377"/>
        <dbReference type="ChEBI" id="CHEBI:15378"/>
        <dbReference type="ChEBI" id="CHEBI:30616"/>
        <dbReference type="ChEBI" id="CHEBI:43474"/>
        <dbReference type="ChEBI" id="CHEBI:456216"/>
        <dbReference type="EC" id="3.6.4.13"/>
    </reaction>
</comment>
<dbReference type="FunFam" id="3.40.50.300:FF:000108">
    <property type="entry name" value="ATP-dependent RNA helicase RhlE"/>
    <property type="match status" value="1"/>
</dbReference>
<evidence type="ECO:0000256" key="9">
    <source>
        <dbReference type="ARBA" id="ARBA00047984"/>
    </source>
</evidence>
<evidence type="ECO:0000256" key="10">
    <source>
        <dbReference type="ARBA" id="ARBA00074363"/>
    </source>
</evidence>
<evidence type="ECO:0000256" key="3">
    <source>
        <dbReference type="ARBA" id="ARBA00022741"/>
    </source>
</evidence>
<name>A0A178IHF5_9BACT</name>
<dbReference type="Proteomes" id="UP000078486">
    <property type="component" value="Unassembled WGS sequence"/>
</dbReference>
<dbReference type="EMBL" id="LRRQ01000096">
    <property type="protein sequence ID" value="OAM89422.1"/>
    <property type="molecule type" value="Genomic_DNA"/>
</dbReference>
<feature type="region of interest" description="Disordered" evidence="13">
    <location>
        <begin position="431"/>
        <end position="536"/>
    </location>
</feature>
<dbReference type="Gene3D" id="3.30.70.330">
    <property type="match status" value="1"/>
</dbReference>
<feature type="short sequence motif" description="Q motif" evidence="11">
    <location>
        <begin position="4"/>
        <end position="32"/>
    </location>
</feature>
<keyword evidence="3 12" id="KW-0547">Nucleotide-binding</keyword>
<dbReference type="PANTHER" id="PTHR47959">
    <property type="entry name" value="ATP-DEPENDENT RNA HELICASE RHLE-RELATED"/>
    <property type="match status" value="1"/>
</dbReference>
<dbReference type="Pfam" id="PF00271">
    <property type="entry name" value="Helicase_C"/>
    <property type="match status" value="1"/>
</dbReference>
<dbReference type="InterPro" id="IPR044742">
    <property type="entry name" value="DEAD/DEAH_RhlB"/>
</dbReference>
<dbReference type="InterPro" id="IPR014014">
    <property type="entry name" value="RNA_helicase_DEAD_Q_motif"/>
</dbReference>
<evidence type="ECO:0000256" key="12">
    <source>
        <dbReference type="RuleBase" id="RU000492"/>
    </source>
</evidence>
<dbReference type="Pfam" id="PF25399">
    <property type="entry name" value="DeaD_dimer"/>
    <property type="match status" value="1"/>
</dbReference>
<dbReference type="GO" id="GO:0003724">
    <property type="term" value="F:RNA helicase activity"/>
    <property type="evidence" value="ECO:0007669"/>
    <property type="project" value="UniProtKB-EC"/>
</dbReference>
<dbReference type="Pfam" id="PF00270">
    <property type="entry name" value="DEAD"/>
    <property type="match status" value="1"/>
</dbReference>
<evidence type="ECO:0000256" key="7">
    <source>
        <dbReference type="ARBA" id="ARBA00023016"/>
    </source>
</evidence>
<proteinExistence type="inferred from homology"/>
<dbReference type="PROSITE" id="PS00039">
    <property type="entry name" value="DEAD_ATP_HELICASE"/>
    <property type="match status" value="1"/>
</dbReference>
<keyword evidence="6 12" id="KW-0067">ATP-binding</keyword>
<dbReference type="PROSITE" id="PS51195">
    <property type="entry name" value="Q_MOTIF"/>
    <property type="match status" value="1"/>
</dbReference>
<keyword evidence="2" id="KW-0963">Cytoplasm</keyword>
<dbReference type="GO" id="GO:0009266">
    <property type="term" value="P:response to temperature stimulus"/>
    <property type="evidence" value="ECO:0007669"/>
    <property type="project" value="UniProtKB-ARBA"/>
</dbReference>
<feature type="domain" description="Helicase ATP-binding" evidence="14">
    <location>
        <begin position="35"/>
        <end position="206"/>
    </location>
</feature>
<comment type="caution">
    <text evidence="17">The sequence shown here is derived from an EMBL/GenBank/DDBJ whole genome shotgun (WGS) entry which is preliminary data.</text>
</comment>
<dbReference type="EC" id="3.6.4.13" evidence="1"/>
<evidence type="ECO:0000256" key="1">
    <source>
        <dbReference type="ARBA" id="ARBA00012552"/>
    </source>
</evidence>
<dbReference type="AlphaFoldDB" id="A0A178IHF5"/>
<evidence type="ECO:0000259" key="14">
    <source>
        <dbReference type="PROSITE" id="PS51192"/>
    </source>
</evidence>
<evidence type="ECO:0000313" key="18">
    <source>
        <dbReference type="Proteomes" id="UP000078486"/>
    </source>
</evidence>
<keyword evidence="7" id="KW-0346">Stress response</keyword>
<dbReference type="InterPro" id="IPR014001">
    <property type="entry name" value="Helicase_ATP-bd"/>
</dbReference>
<dbReference type="PROSITE" id="PS51192">
    <property type="entry name" value="HELICASE_ATP_BIND_1"/>
    <property type="match status" value="1"/>
</dbReference>
<dbReference type="CDD" id="cd00268">
    <property type="entry name" value="DEADc"/>
    <property type="match status" value="1"/>
</dbReference>
<dbReference type="GO" id="GO:0003676">
    <property type="term" value="F:nucleic acid binding"/>
    <property type="evidence" value="ECO:0007669"/>
    <property type="project" value="InterPro"/>
</dbReference>
<keyword evidence="18" id="KW-1185">Reference proteome</keyword>
<feature type="compositionally biased region" description="Low complexity" evidence="13">
    <location>
        <begin position="483"/>
        <end position="497"/>
    </location>
</feature>
<evidence type="ECO:0000313" key="17">
    <source>
        <dbReference type="EMBL" id="OAM89422.1"/>
    </source>
</evidence>
<dbReference type="GO" id="GO:0042255">
    <property type="term" value="P:ribosome assembly"/>
    <property type="evidence" value="ECO:0007669"/>
    <property type="project" value="UniProtKB-ARBA"/>
</dbReference>
<evidence type="ECO:0000259" key="15">
    <source>
        <dbReference type="PROSITE" id="PS51194"/>
    </source>
</evidence>
<dbReference type="GO" id="GO:0005829">
    <property type="term" value="C:cytosol"/>
    <property type="evidence" value="ECO:0007669"/>
    <property type="project" value="TreeGrafter"/>
</dbReference>
<dbReference type="CDD" id="cd12252">
    <property type="entry name" value="RRM_DbpA"/>
    <property type="match status" value="1"/>
</dbReference>
<keyword evidence="4 12" id="KW-0378">Hydrolase</keyword>
<dbReference type="InterPro" id="IPR005580">
    <property type="entry name" value="DbpA/CsdA_RNA-bd_dom"/>
</dbReference>
<evidence type="ECO:0000256" key="2">
    <source>
        <dbReference type="ARBA" id="ARBA00022490"/>
    </source>
</evidence>
<dbReference type="SMART" id="SM00487">
    <property type="entry name" value="DEXDc"/>
    <property type="match status" value="1"/>
</dbReference>
<dbReference type="InterPro" id="IPR057325">
    <property type="entry name" value="DeaD_dimer"/>
</dbReference>
<dbReference type="RefSeq" id="WP_068770671.1">
    <property type="nucleotide sequence ID" value="NZ_CP109796.1"/>
</dbReference>
<dbReference type="InterPro" id="IPR000629">
    <property type="entry name" value="RNA-helicase_DEAD-box_CS"/>
</dbReference>
<evidence type="ECO:0000256" key="5">
    <source>
        <dbReference type="ARBA" id="ARBA00022806"/>
    </source>
</evidence>
<organism evidence="17 18">
    <name type="scientific">Termitidicoccus mucosus</name>
    <dbReference type="NCBI Taxonomy" id="1184151"/>
    <lineage>
        <taxon>Bacteria</taxon>
        <taxon>Pseudomonadati</taxon>
        <taxon>Verrucomicrobiota</taxon>
        <taxon>Opitutia</taxon>
        <taxon>Opitutales</taxon>
        <taxon>Opitutaceae</taxon>
        <taxon>Termitidicoccus</taxon>
    </lineage>
</organism>
<dbReference type="PANTHER" id="PTHR47959:SF13">
    <property type="entry name" value="ATP-DEPENDENT RNA HELICASE RHLE"/>
    <property type="match status" value="1"/>
</dbReference>
<dbReference type="OrthoDB" id="9805696at2"/>
<sequence>MQHLRFAELGLSPEILKAVDKMGFEETSPIQTAAIPPILEGRDLVGQSSTGSGKTAAFAIPAVEKTDPKNRAVQVLVLCPTRELAVQVSEEVAKISLFKRGVHAVPIFGGQSYERQFRALASGVQIVIGTPGRVLDHMERGTLKLDSLKLLVLDEADRMLDMGFREDIERVLSQAPAERQFLFFSATMPRAIQELIRRYSRDPQWVKIEAQAQNAPKVDQVYFEVERRSKLEVLTRLIDMHDFSYGIVFCSTKIMVDELNDHLQARGYAVERLHGDISQAQRTRVMEKFRRRGFEFLIATDVAARGLDVDDLEVVFNFDLPNDAEDYTHRIGRTGRAGKSGRAFTFVSGRELYKLQSMVRYGKLNLRRERVPSLDLVEEARENQFFEKLRATLDDGAFAKQDRIIDRLLEQGYTSTDIIAALIHIMQGDGKPAAAPKKQEREPCDNGGTASVPSAARQRAQRDTGVPPVDGAPRRQSQDHGQAARAAPRDAAAAPANRARDKHDLAQTFSPEDDTCDPGEPGPARPSKQKYERPARTGREAGFATLFFNVGRKDLVTPADIVGKVTGVTRLPASVVGAIDIHQRHTLVDVDENEAAFIVQKMEGIRVKGAVLKPALADMS</sequence>
<dbReference type="InterPro" id="IPR001650">
    <property type="entry name" value="Helicase_C-like"/>
</dbReference>
<accession>A0A178IHF5</accession>
<dbReference type="SUPFAM" id="SSF52540">
    <property type="entry name" value="P-loop containing nucleoside triphosphate hydrolases"/>
    <property type="match status" value="1"/>
</dbReference>
<evidence type="ECO:0000259" key="16">
    <source>
        <dbReference type="PROSITE" id="PS51195"/>
    </source>
</evidence>
<dbReference type="InterPro" id="IPR012677">
    <property type="entry name" value="Nucleotide-bd_a/b_plait_sf"/>
</dbReference>
<protein>
    <recommendedName>
        <fullName evidence="10">DEAD-box ATP-dependent RNA helicase RhpA</fullName>
        <ecNumber evidence="1">3.6.4.13</ecNumber>
    </recommendedName>
</protein>
<feature type="domain" description="DEAD-box RNA helicase Q" evidence="16">
    <location>
        <begin position="4"/>
        <end position="32"/>
    </location>
</feature>
<dbReference type="CDD" id="cd18787">
    <property type="entry name" value="SF2_C_DEAD"/>
    <property type="match status" value="1"/>
</dbReference>
<feature type="domain" description="Helicase C-terminal" evidence="15">
    <location>
        <begin position="217"/>
        <end position="378"/>
    </location>
</feature>
<evidence type="ECO:0000256" key="13">
    <source>
        <dbReference type="SAM" id="MobiDB-lite"/>
    </source>
</evidence>
<evidence type="ECO:0000256" key="8">
    <source>
        <dbReference type="ARBA" id="ARBA00038437"/>
    </source>
</evidence>
<dbReference type="STRING" id="1184151.AW736_13225"/>
<dbReference type="Pfam" id="PF03880">
    <property type="entry name" value="DbpA"/>
    <property type="match status" value="1"/>
</dbReference>
<dbReference type="InterPro" id="IPR011545">
    <property type="entry name" value="DEAD/DEAH_box_helicase_dom"/>
</dbReference>
<dbReference type="PROSITE" id="PS51194">
    <property type="entry name" value="HELICASE_CTER"/>
    <property type="match status" value="1"/>
</dbReference>
<evidence type="ECO:0000256" key="11">
    <source>
        <dbReference type="PROSITE-ProRule" id="PRU00552"/>
    </source>
</evidence>
<dbReference type="GO" id="GO:0016787">
    <property type="term" value="F:hydrolase activity"/>
    <property type="evidence" value="ECO:0007669"/>
    <property type="project" value="UniProtKB-KW"/>
</dbReference>
<gene>
    <name evidence="17" type="ORF">AW736_13225</name>
</gene>
<evidence type="ECO:0000256" key="4">
    <source>
        <dbReference type="ARBA" id="ARBA00022801"/>
    </source>
</evidence>
<reference evidence="17 18" key="1">
    <citation type="submission" date="2016-01" db="EMBL/GenBank/DDBJ databases">
        <title>High potential of lignocellulose degradation of a new Verrucomicrobia species.</title>
        <authorList>
            <person name="Wang Y."/>
            <person name="Shi Y."/>
            <person name="Qiu Z."/>
            <person name="Liu S."/>
            <person name="Yang H."/>
        </authorList>
    </citation>
    <scope>NUCLEOTIDE SEQUENCE [LARGE SCALE GENOMIC DNA]</scope>
    <source>
        <strain evidence="17 18">TSB47</strain>
    </source>
</reference>
<dbReference type="SMART" id="SM00490">
    <property type="entry name" value="HELICc"/>
    <property type="match status" value="1"/>
</dbReference>
<dbReference type="GO" id="GO:0005524">
    <property type="term" value="F:ATP binding"/>
    <property type="evidence" value="ECO:0007669"/>
    <property type="project" value="UniProtKB-KW"/>
</dbReference>